<comment type="function">
    <text evidence="14">Calcium-selective channel required to prevent calcium stores from overfilling.</text>
</comment>
<dbReference type="PANTHER" id="PTHR20917:SF0">
    <property type="entry name" value="CALCIUM LOAD-ACTIVATED CALCIUM CHANNEL"/>
    <property type="match status" value="1"/>
</dbReference>
<keyword evidence="8 14" id="KW-0106">Calcium</keyword>
<evidence type="ECO:0000256" key="4">
    <source>
        <dbReference type="ARBA" id="ARBA00022568"/>
    </source>
</evidence>
<keyword evidence="4" id="KW-0109">Calcium transport</keyword>
<keyword evidence="6 15" id="KW-0812">Transmembrane</keyword>
<dbReference type="InterPro" id="IPR002809">
    <property type="entry name" value="EMC3/TMCO1"/>
</dbReference>
<evidence type="ECO:0000256" key="8">
    <source>
        <dbReference type="ARBA" id="ARBA00022837"/>
    </source>
</evidence>
<keyword evidence="3 14" id="KW-0813">Transport</keyword>
<evidence type="ECO:0000256" key="12">
    <source>
        <dbReference type="ARBA" id="ARBA00023136"/>
    </source>
</evidence>
<dbReference type="Proteomes" id="UP001628156">
    <property type="component" value="Unassembled WGS sequence"/>
</dbReference>
<evidence type="ECO:0000256" key="6">
    <source>
        <dbReference type="ARBA" id="ARBA00022692"/>
    </source>
</evidence>
<dbReference type="Pfam" id="PF01956">
    <property type="entry name" value="EMC3_TMCO1"/>
    <property type="match status" value="1"/>
</dbReference>
<accession>A0ABQ0DEQ9</accession>
<dbReference type="EMBL" id="BAAFRS010000071">
    <property type="protein sequence ID" value="GAB1221192.1"/>
    <property type="molecule type" value="Genomic_DNA"/>
</dbReference>
<evidence type="ECO:0000256" key="2">
    <source>
        <dbReference type="ARBA" id="ARBA00006537"/>
    </source>
</evidence>
<keyword evidence="11 14" id="KW-0406">Ion transport</keyword>
<feature type="transmembrane region" description="Helical" evidence="15">
    <location>
        <begin position="81"/>
        <end position="99"/>
    </location>
</feature>
<organism evidence="16 17">
    <name type="scientific">Entamoeba nuttalli</name>
    <dbReference type="NCBI Taxonomy" id="412467"/>
    <lineage>
        <taxon>Eukaryota</taxon>
        <taxon>Amoebozoa</taxon>
        <taxon>Evosea</taxon>
        <taxon>Archamoebae</taxon>
        <taxon>Mastigamoebida</taxon>
        <taxon>Entamoebidae</taxon>
        <taxon>Entamoeba</taxon>
    </lineage>
</organism>
<evidence type="ECO:0000256" key="11">
    <source>
        <dbReference type="ARBA" id="ARBA00023065"/>
    </source>
</evidence>
<comment type="similarity">
    <text evidence="2 14">Belongs to the TMCO1 family.</text>
</comment>
<name>A0ABQ0DEQ9_9EUKA</name>
<evidence type="ECO:0000256" key="10">
    <source>
        <dbReference type="ARBA" id="ARBA00023054"/>
    </source>
</evidence>
<dbReference type="InterPro" id="IPR008559">
    <property type="entry name" value="TMCO1"/>
</dbReference>
<proteinExistence type="inferred from homology"/>
<sequence length="176" mass="20264">MILSQIAITVYSLVCCAISEFITKYFVTDSPVYISLNNEAEALEQKISKLGGYENKKKREKLEKDQATLKQQIAFHKFKPMILNLVFMIVSTIAVNYMFEPVKVGKLPFQPFSFFTKVTHRNLPGDDMTDCSLFFFYVLMRMAFKPIMAKLFGNDNVNEASFMNAFVPENETFKSK</sequence>
<dbReference type="SMART" id="SM01415">
    <property type="entry name" value="DUF106"/>
    <property type="match status" value="1"/>
</dbReference>
<dbReference type="PIRSF" id="PIRSF023322">
    <property type="entry name" value="DUF841_euk"/>
    <property type="match status" value="1"/>
</dbReference>
<keyword evidence="13" id="KW-0407">Ion channel</keyword>
<keyword evidence="12 14" id="KW-0472">Membrane</keyword>
<evidence type="ECO:0000313" key="17">
    <source>
        <dbReference type="Proteomes" id="UP001628156"/>
    </source>
</evidence>
<evidence type="ECO:0000256" key="15">
    <source>
        <dbReference type="SAM" id="Phobius"/>
    </source>
</evidence>
<evidence type="ECO:0000313" key="16">
    <source>
        <dbReference type="EMBL" id="GAB1221192.1"/>
    </source>
</evidence>
<keyword evidence="5 14" id="KW-0107">Calcium channel</keyword>
<evidence type="ECO:0000256" key="13">
    <source>
        <dbReference type="ARBA" id="ARBA00023303"/>
    </source>
</evidence>
<keyword evidence="7 14" id="KW-0256">Endoplasmic reticulum</keyword>
<evidence type="ECO:0000256" key="14">
    <source>
        <dbReference type="PIRNR" id="PIRNR023322"/>
    </source>
</evidence>
<dbReference type="PANTHER" id="PTHR20917">
    <property type="entry name" value="PNAS-RELATED"/>
    <property type="match status" value="1"/>
</dbReference>
<evidence type="ECO:0000256" key="3">
    <source>
        <dbReference type="ARBA" id="ARBA00022448"/>
    </source>
</evidence>
<keyword evidence="17" id="KW-1185">Reference proteome</keyword>
<keyword evidence="9 15" id="KW-1133">Transmembrane helix</keyword>
<protein>
    <recommendedName>
        <fullName evidence="14">Calcium load-activated calcium channel</fullName>
        <shortName evidence="14">CLAC channel</shortName>
    </recommendedName>
</protein>
<evidence type="ECO:0000256" key="5">
    <source>
        <dbReference type="ARBA" id="ARBA00022673"/>
    </source>
</evidence>
<reference evidence="16 17" key="1">
    <citation type="journal article" date="2019" name="PLoS Negl. Trop. Dis.">
        <title>Whole genome sequencing of Entamoeba nuttalli reveals mammalian host-related molecular signatures and a novel octapeptide-repeat surface protein.</title>
        <authorList>
            <person name="Tanaka M."/>
            <person name="Makiuchi T."/>
            <person name="Komiyama T."/>
            <person name="Shiina T."/>
            <person name="Osaki K."/>
            <person name="Tachibana H."/>
        </authorList>
    </citation>
    <scope>NUCLEOTIDE SEQUENCE [LARGE SCALE GENOMIC DNA]</scope>
    <source>
        <strain evidence="16 17">P19-061405</strain>
    </source>
</reference>
<comment type="caution">
    <text evidence="16">The sequence shown here is derived from an EMBL/GenBank/DDBJ whole genome shotgun (WGS) entry which is preliminary data.</text>
</comment>
<evidence type="ECO:0000256" key="9">
    <source>
        <dbReference type="ARBA" id="ARBA00022989"/>
    </source>
</evidence>
<comment type="subcellular location">
    <subcellularLocation>
        <location evidence="1">Endoplasmic reticulum membrane</location>
        <topology evidence="1">Multi-pass membrane protein</topology>
    </subcellularLocation>
</comment>
<gene>
    <name evidence="16" type="ORF">ENUP19_0071G0014</name>
</gene>
<keyword evidence="10" id="KW-0175">Coiled coil</keyword>
<evidence type="ECO:0000256" key="7">
    <source>
        <dbReference type="ARBA" id="ARBA00022824"/>
    </source>
</evidence>
<evidence type="ECO:0000256" key="1">
    <source>
        <dbReference type="ARBA" id="ARBA00004477"/>
    </source>
</evidence>